<reference evidence="1" key="1">
    <citation type="submission" date="2020-05" db="EMBL/GenBank/DDBJ databases">
        <title>Mycena genomes resolve the evolution of fungal bioluminescence.</title>
        <authorList>
            <person name="Tsai I.J."/>
        </authorList>
    </citation>
    <scope>NUCLEOTIDE SEQUENCE</scope>
    <source>
        <strain evidence="1">110903Hualien_Pintung</strain>
    </source>
</reference>
<dbReference type="SUPFAM" id="SSF54909">
    <property type="entry name" value="Dimeric alpha+beta barrel"/>
    <property type="match status" value="2"/>
</dbReference>
<evidence type="ECO:0000313" key="1">
    <source>
        <dbReference type="EMBL" id="KAF7289696.1"/>
    </source>
</evidence>
<dbReference type="Gene3D" id="3.30.70.100">
    <property type="match status" value="2"/>
</dbReference>
<dbReference type="OrthoDB" id="3227035at2759"/>
<organism evidence="1 2">
    <name type="scientific">Mycena chlorophos</name>
    <name type="common">Agaric fungus</name>
    <name type="synonym">Agaricus chlorophos</name>
    <dbReference type="NCBI Taxonomy" id="658473"/>
    <lineage>
        <taxon>Eukaryota</taxon>
        <taxon>Fungi</taxon>
        <taxon>Dikarya</taxon>
        <taxon>Basidiomycota</taxon>
        <taxon>Agaricomycotina</taxon>
        <taxon>Agaricomycetes</taxon>
        <taxon>Agaricomycetidae</taxon>
        <taxon>Agaricales</taxon>
        <taxon>Marasmiineae</taxon>
        <taxon>Mycenaceae</taxon>
        <taxon>Mycena</taxon>
    </lineage>
</organism>
<gene>
    <name evidence="1" type="ORF">HMN09_01332700</name>
</gene>
<dbReference type="EMBL" id="JACAZE010000028">
    <property type="protein sequence ID" value="KAF7289696.1"/>
    <property type="molecule type" value="Genomic_DNA"/>
</dbReference>
<proteinExistence type="predicted"/>
<dbReference type="InterPro" id="IPR011008">
    <property type="entry name" value="Dimeric_a/b-barrel"/>
</dbReference>
<evidence type="ECO:0000313" key="2">
    <source>
        <dbReference type="Proteomes" id="UP000613580"/>
    </source>
</evidence>
<accession>A0A8H6VRU9</accession>
<dbReference type="Proteomes" id="UP000613580">
    <property type="component" value="Unassembled WGS sequence"/>
</dbReference>
<dbReference type="AlphaFoldDB" id="A0A8H6VRU9"/>
<keyword evidence="2" id="KW-1185">Reference proteome</keyword>
<protein>
    <recommendedName>
        <fullName evidence="3">ABM domain-containing protein</fullName>
    </recommendedName>
</protein>
<sequence length="209" mass="22659">MPSSNVTFAASATVHAQADKLDTVKAFFVDSANVAEKVNDTVQFFAIQYRNDTSKFRVFDTFRSDAERQAHLGGPVVGALNQHAPNLFTAAQADITPVSVVSNKVTAGVKPTVGVTLFVTPKPDQVDAFREFLVGAIPLVDQEDFTPFWYAVELADKSFGIIEFFADEASLEKHLAGGVKGALNQNADKFLTSLPEVKKIDVLSSYVKV</sequence>
<comment type="caution">
    <text evidence="1">The sequence shown here is derived from an EMBL/GenBank/DDBJ whole genome shotgun (WGS) entry which is preliminary data.</text>
</comment>
<name>A0A8H6VRU9_MYCCL</name>
<evidence type="ECO:0008006" key="3">
    <source>
        <dbReference type="Google" id="ProtNLM"/>
    </source>
</evidence>